<dbReference type="Proteomes" id="UP000183658">
    <property type="component" value="Unassembled WGS sequence"/>
</dbReference>
<proteinExistence type="predicted"/>
<name>A0A1H9G8U0_FLAFI</name>
<organism evidence="1 2">
    <name type="scientific">Flavobacterium frigoris</name>
    <dbReference type="NCBI Taxonomy" id="229204"/>
    <lineage>
        <taxon>Bacteria</taxon>
        <taxon>Pseudomonadati</taxon>
        <taxon>Bacteroidota</taxon>
        <taxon>Flavobacteriia</taxon>
        <taxon>Flavobacteriales</taxon>
        <taxon>Flavobacteriaceae</taxon>
        <taxon>Flavobacterium</taxon>
    </lineage>
</organism>
<accession>A0A1H9G8U0</accession>
<sequence>MHVMKNNYSAKKVLLASMLFFIVITTNMFGQVGIGTTSPSASSMLDITSTTQGLLTPRMTTVQKIAIASPSNGLMVYDTDLKLFSYYDLPAATWINSAQGRSKFKRIKSTDVLATVLAAEKTAGGGTKYVLDSQTLYEINGTVMVDLPIELNNAYVVGLDSSDDKLVKSSGDLFVGTTGGSIRVLTLVATAGNVFNIIGTGSIGAGTQTQNLILRDGIIASSSNVGKIENFALVFVSIVQFAGNTTGIVYKDISKLLLSNMGWFGNNSGTYETFQGTFGLLAKTGGFSEVVGAKIGVDVSSNPTISGDGMMSEVVFTGTLTTGQYVKGYTTGSYVGYNFNNKWVITCPGIPVEGDAVAVGDASNDLGVGTGSSTTLNTSTATKLTGATVSNNLYRFSRGGVDNRLQYFGNKKRYFKISGASSFQASANSTIYIFYIAKNGVVINQSKVYVSSNSTSDVLAVPFQSIVELAPNDYVEVFAQRFNGTGNILTVSMNLIVN</sequence>
<evidence type="ECO:0000313" key="2">
    <source>
        <dbReference type="Proteomes" id="UP000183658"/>
    </source>
</evidence>
<protein>
    <recommendedName>
        <fullName evidence="3">Cell wall anchor protein</fullName>
    </recommendedName>
</protein>
<keyword evidence="2" id="KW-1185">Reference proteome</keyword>
<dbReference type="EMBL" id="FOFZ01000002">
    <property type="protein sequence ID" value="SEQ46512.1"/>
    <property type="molecule type" value="Genomic_DNA"/>
</dbReference>
<evidence type="ECO:0000313" key="1">
    <source>
        <dbReference type="EMBL" id="SEQ46512.1"/>
    </source>
</evidence>
<reference evidence="2" key="1">
    <citation type="submission" date="2016-10" db="EMBL/GenBank/DDBJ databases">
        <authorList>
            <person name="Varghese N."/>
            <person name="Submissions S."/>
        </authorList>
    </citation>
    <scope>NUCLEOTIDE SEQUENCE [LARGE SCALE GENOMIC DNA]</scope>
    <source>
        <strain evidence="2">DSM 15719</strain>
    </source>
</reference>
<dbReference type="AlphaFoldDB" id="A0A1H9G8U0"/>
<gene>
    <name evidence="1" type="ORF">SAMN05444355_102423</name>
</gene>
<evidence type="ECO:0008006" key="3">
    <source>
        <dbReference type="Google" id="ProtNLM"/>
    </source>
</evidence>